<name>A0A0E9S269_ANGAN</name>
<protein>
    <submittedName>
        <fullName evidence="1">Uncharacterized protein</fullName>
    </submittedName>
</protein>
<reference evidence="1" key="1">
    <citation type="submission" date="2014-11" db="EMBL/GenBank/DDBJ databases">
        <authorList>
            <person name="Amaro Gonzalez C."/>
        </authorList>
    </citation>
    <scope>NUCLEOTIDE SEQUENCE</scope>
</reference>
<reference evidence="1" key="2">
    <citation type="journal article" date="2015" name="Fish Shellfish Immunol.">
        <title>Early steps in the European eel (Anguilla anguilla)-Vibrio vulnificus interaction in the gills: Role of the RtxA13 toxin.</title>
        <authorList>
            <person name="Callol A."/>
            <person name="Pajuelo D."/>
            <person name="Ebbesson L."/>
            <person name="Teles M."/>
            <person name="MacKenzie S."/>
            <person name="Amaro C."/>
        </authorList>
    </citation>
    <scope>NUCLEOTIDE SEQUENCE</scope>
</reference>
<dbReference type="EMBL" id="GBXM01073201">
    <property type="protein sequence ID" value="JAH35376.1"/>
    <property type="molecule type" value="Transcribed_RNA"/>
</dbReference>
<organism evidence="1">
    <name type="scientific">Anguilla anguilla</name>
    <name type="common">European freshwater eel</name>
    <name type="synonym">Muraena anguilla</name>
    <dbReference type="NCBI Taxonomy" id="7936"/>
    <lineage>
        <taxon>Eukaryota</taxon>
        <taxon>Metazoa</taxon>
        <taxon>Chordata</taxon>
        <taxon>Craniata</taxon>
        <taxon>Vertebrata</taxon>
        <taxon>Euteleostomi</taxon>
        <taxon>Actinopterygii</taxon>
        <taxon>Neopterygii</taxon>
        <taxon>Teleostei</taxon>
        <taxon>Anguilliformes</taxon>
        <taxon>Anguillidae</taxon>
        <taxon>Anguilla</taxon>
    </lineage>
</organism>
<proteinExistence type="predicted"/>
<evidence type="ECO:0000313" key="1">
    <source>
        <dbReference type="EMBL" id="JAH35376.1"/>
    </source>
</evidence>
<dbReference type="AlphaFoldDB" id="A0A0E9S269"/>
<accession>A0A0E9S269</accession>
<sequence>MLMVTIISDKSLSLNLSKYSIINV</sequence>